<dbReference type="PANTHER" id="PTHR43747:SF4">
    <property type="entry name" value="FLAVIN-DEPENDENT TRYPTOPHAN HALOGENASE"/>
    <property type="match status" value="1"/>
</dbReference>
<proteinExistence type="predicted"/>
<dbReference type="RefSeq" id="WP_171625950.1">
    <property type="nucleotide sequence ID" value="NZ_JABBPG010000003.1"/>
</dbReference>
<dbReference type="Pfam" id="PF04820">
    <property type="entry name" value="Trp_halogenase"/>
    <property type="match status" value="1"/>
</dbReference>
<feature type="binding site" evidence="2">
    <location>
        <position position="356"/>
    </location>
    <ligand>
        <name>FAD</name>
        <dbReference type="ChEBI" id="CHEBI:57692"/>
    </ligand>
</feature>
<dbReference type="SUPFAM" id="SSF51905">
    <property type="entry name" value="FAD/NAD(P)-binding domain"/>
    <property type="match status" value="1"/>
</dbReference>
<keyword evidence="2" id="KW-0274">FAD</keyword>
<dbReference type="InterPro" id="IPR050816">
    <property type="entry name" value="Flavin-dep_Halogenase_NPB"/>
</dbReference>
<dbReference type="GO" id="GO:0004497">
    <property type="term" value="F:monooxygenase activity"/>
    <property type="evidence" value="ECO:0007669"/>
    <property type="project" value="InterPro"/>
</dbReference>
<evidence type="ECO:0000313" key="4">
    <source>
        <dbReference type="Proteomes" id="UP000586305"/>
    </source>
</evidence>
<evidence type="ECO:0000313" key="3">
    <source>
        <dbReference type="EMBL" id="NOU50879.1"/>
    </source>
</evidence>
<dbReference type="EMBL" id="JABBPG010000003">
    <property type="protein sequence ID" value="NOU50879.1"/>
    <property type="molecule type" value="Genomic_DNA"/>
</dbReference>
<reference evidence="3 4" key="1">
    <citation type="submission" date="2020-04" db="EMBL/GenBank/DDBJ databases">
        <title>Pseudoalteromonas caenipelagi sp. nov., isolated from a tidal flat.</title>
        <authorList>
            <person name="Park S."/>
            <person name="Yoon J.-H."/>
        </authorList>
    </citation>
    <scope>NUCLEOTIDE SEQUENCE [LARGE SCALE GENOMIC DNA]</scope>
    <source>
        <strain evidence="3 4">JBTF-M23</strain>
    </source>
</reference>
<comment type="caution">
    <text evidence="3">The sequence shown here is derived from an EMBL/GenBank/DDBJ whole genome shotgun (WGS) entry which is preliminary data.</text>
</comment>
<keyword evidence="2" id="KW-0547">Nucleotide-binding</keyword>
<dbReference type="PIRSF" id="PIRSF011396">
    <property type="entry name" value="Trp_halogenase"/>
    <property type="match status" value="1"/>
</dbReference>
<protein>
    <submittedName>
        <fullName evidence="3">Tryptophan 7-halogenase</fullName>
    </submittedName>
</protein>
<dbReference type="PANTHER" id="PTHR43747">
    <property type="entry name" value="FAD-BINDING PROTEIN"/>
    <property type="match status" value="1"/>
</dbReference>
<evidence type="ECO:0000256" key="1">
    <source>
        <dbReference type="PIRSR" id="PIRSR011396-1"/>
    </source>
</evidence>
<accession>A0A849VB74</accession>
<feature type="binding site" evidence="2">
    <location>
        <position position="84"/>
    </location>
    <ligand>
        <name>7-chloro-L-tryptophan</name>
        <dbReference type="ChEBI" id="CHEBI:58713"/>
    </ligand>
</feature>
<name>A0A849VB74_9GAMM</name>
<dbReference type="GO" id="GO:0000166">
    <property type="term" value="F:nucleotide binding"/>
    <property type="evidence" value="ECO:0007669"/>
    <property type="project" value="UniProtKB-KW"/>
</dbReference>
<feature type="active site" evidence="1">
    <location>
        <position position="84"/>
    </location>
</feature>
<dbReference type="InterPro" id="IPR006905">
    <property type="entry name" value="Flavin_halogenase"/>
</dbReference>
<feature type="binding site" evidence="2">
    <location>
        <position position="193"/>
    </location>
    <ligand>
        <name>FAD</name>
        <dbReference type="ChEBI" id="CHEBI:57692"/>
    </ligand>
</feature>
<evidence type="ECO:0000256" key="2">
    <source>
        <dbReference type="PIRSR" id="PIRSR011396-2"/>
    </source>
</evidence>
<feature type="binding site" evidence="2">
    <location>
        <position position="352"/>
    </location>
    <ligand>
        <name>L-tryptophan</name>
        <dbReference type="ChEBI" id="CHEBI:57912"/>
    </ligand>
</feature>
<dbReference type="AlphaFoldDB" id="A0A849VB74"/>
<dbReference type="InterPro" id="IPR033856">
    <property type="entry name" value="Trp_halogen"/>
</dbReference>
<keyword evidence="2" id="KW-0285">Flavoprotein</keyword>
<dbReference type="InterPro" id="IPR036188">
    <property type="entry name" value="FAD/NAD-bd_sf"/>
</dbReference>
<dbReference type="Gene3D" id="3.50.50.60">
    <property type="entry name" value="FAD/NAD(P)-binding domain"/>
    <property type="match status" value="1"/>
</dbReference>
<gene>
    <name evidence="3" type="ORF">HG263_10075</name>
</gene>
<keyword evidence="4" id="KW-1185">Reference proteome</keyword>
<organism evidence="3 4">
    <name type="scientific">Pseudoalteromonas caenipelagi</name>
    <dbReference type="NCBI Taxonomy" id="2726988"/>
    <lineage>
        <taxon>Bacteria</taxon>
        <taxon>Pseudomonadati</taxon>
        <taxon>Pseudomonadota</taxon>
        <taxon>Gammaproteobacteria</taxon>
        <taxon>Alteromonadales</taxon>
        <taxon>Pseudoalteromonadaceae</taxon>
        <taxon>Pseudoalteromonas</taxon>
    </lineage>
</organism>
<dbReference type="Proteomes" id="UP000586305">
    <property type="component" value="Unassembled WGS sequence"/>
</dbReference>
<feature type="binding site" evidence="2">
    <location>
        <begin position="15"/>
        <end position="18"/>
    </location>
    <ligand>
        <name>FAD</name>
        <dbReference type="ChEBI" id="CHEBI:57692"/>
    </ligand>
</feature>
<sequence length="517" mass="57597">MEVNETIGSVVVVGGGTAGWITAAKLAKRFNSTSEGAVSVTLIESPDIPTIGVGEGTWPTMRKTLASLGIDESEFIRTCNASFKQGSKFVNWKAAPTTTNNHYYHLFSSIADPAEFNLSPYWRLGYAGTKSYAEAVSTQGYLSDLCKAPKAITSKAYDGIQSYAYHLDAGKFAELLKKHAIEKLGVKFLSCNVTDVMTDTDGITGVMTDQFGEVAGDFFVDCSGFSCLLLGQTLGVPFKSVSDVLFTDYAVAIQVPYNDPQCDINSCTISTAQEAGWIWDIGLQNRRGVGHVYSSEFMSHEQAEKLLREYIGEDAHNLPAKLVKMNVGYREKFWHKNCVAIGMSAAFVEPLEASAIFLIEAASNMLADQLPKKKSLLNIVANKFNESFLFRWNRTIDFIKLHYVLSERDEPFWVKNKNKDSIPQSLQDSLEQWATEPVSPYDFSHVYDPFPMESYQYVLNGMNFNQDLSAGETKYSDIDNAKRAFGQIEKYKDMLIRDLPSNRELLNKLSSFSFSKV</sequence>